<feature type="transmembrane region" description="Helical" evidence="1">
    <location>
        <begin position="45"/>
        <end position="66"/>
    </location>
</feature>
<accession>A0ABU5Q802</accession>
<dbReference type="Proteomes" id="UP001302949">
    <property type="component" value="Unassembled WGS sequence"/>
</dbReference>
<dbReference type="PANTHER" id="PTHR42208:SF1">
    <property type="entry name" value="HEAVY METAL TRANSPORTER"/>
    <property type="match status" value="1"/>
</dbReference>
<keyword evidence="1" id="KW-0472">Membrane</keyword>
<reference evidence="3 4" key="1">
    <citation type="submission" date="2023-12" db="EMBL/GenBank/DDBJ databases">
        <title>Novel species of the genus Arcicella isolated from rivers.</title>
        <authorList>
            <person name="Lu H."/>
        </authorList>
    </citation>
    <scope>NUCLEOTIDE SEQUENCE [LARGE SCALE GENOMIC DNA]</scope>
    <source>
        <strain evidence="3 4">KCTC 23307</strain>
    </source>
</reference>
<dbReference type="Pfam" id="PF13386">
    <property type="entry name" value="DsbD_2"/>
    <property type="match status" value="1"/>
</dbReference>
<sequence length="237" mass="25606">MNILFSIAFMTGLAGSFHCVGMCGPIALALPVGKLSYVQATLSRILYNLGRIITYSTFGYVFGYFGSQLFVAGFQQQLSISIGLLMILFIIPSKLAAFNPFLKIAHILQKSLGGFLSSKSLIGFLMLGILNGLLPCGMVYIALASAMATSSPFEGAIFMALFGLGTAPLMFSVSILPKFLSLNARKKINKYLPVYSFLLAVFFIVRGLNLGVPYISPKFEKTPTSQNLSVCHGKINP</sequence>
<evidence type="ECO:0000313" key="3">
    <source>
        <dbReference type="EMBL" id="MEA5138971.1"/>
    </source>
</evidence>
<feature type="transmembrane region" description="Helical" evidence="1">
    <location>
        <begin position="195"/>
        <end position="215"/>
    </location>
</feature>
<keyword evidence="1" id="KW-0812">Transmembrane</keyword>
<comment type="caution">
    <text evidence="3">The sequence shown here is derived from an EMBL/GenBank/DDBJ whole genome shotgun (WGS) entry which is preliminary data.</text>
</comment>
<organism evidence="3 4">
    <name type="scientific">Arcicella rigui</name>
    <dbReference type="NCBI Taxonomy" id="797020"/>
    <lineage>
        <taxon>Bacteria</taxon>
        <taxon>Pseudomonadati</taxon>
        <taxon>Bacteroidota</taxon>
        <taxon>Cytophagia</taxon>
        <taxon>Cytophagales</taxon>
        <taxon>Flectobacillaceae</taxon>
        <taxon>Arcicella</taxon>
    </lineage>
</organism>
<gene>
    <name evidence="3" type="ORF">VB248_07495</name>
</gene>
<evidence type="ECO:0000313" key="4">
    <source>
        <dbReference type="Proteomes" id="UP001302949"/>
    </source>
</evidence>
<dbReference type="EMBL" id="JAYFUM010000007">
    <property type="protein sequence ID" value="MEA5138971.1"/>
    <property type="molecule type" value="Genomic_DNA"/>
</dbReference>
<dbReference type="RefSeq" id="WP_323296125.1">
    <property type="nucleotide sequence ID" value="NZ_JAYFUM010000007.1"/>
</dbReference>
<feature type="transmembrane region" description="Helical" evidence="1">
    <location>
        <begin position="121"/>
        <end position="143"/>
    </location>
</feature>
<evidence type="ECO:0000256" key="1">
    <source>
        <dbReference type="SAM" id="Phobius"/>
    </source>
</evidence>
<name>A0ABU5Q802_9BACT</name>
<feature type="transmembrane region" description="Helical" evidence="1">
    <location>
        <begin position="155"/>
        <end position="175"/>
    </location>
</feature>
<dbReference type="PANTHER" id="PTHR42208">
    <property type="entry name" value="HEAVY METAL TRANSPORTER-RELATED"/>
    <property type="match status" value="1"/>
</dbReference>
<dbReference type="InterPro" id="IPR039447">
    <property type="entry name" value="UreH-like_TM_dom"/>
</dbReference>
<protein>
    <submittedName>
        <fullName evidence="3">Sulfite exporter TauE/SafE family protein</fullName>
    </submittedName>
</protein>
<keyword evidence="1" id="KW-1133">Transmembrane helix</keyword>
<evidence type="ECO:0000259" key="2">
    <source>
        <dbReference type="Pfam" id="PF13386"/>
    </source>
</evidence>
<feature type="transmembrane region" description="Helical" evidence="1">
    <location>
        <begin position="78"/>
        <end position="101"/>
    </location>
</feature>
<feature type="domain" description="Urease accessory protein UreH-like transmembrane" evidence="2">
    <location>
        <begin position="7"/>
        <end position="201"/>
    </location>
</feature>
<proteinExistence type="predicted"/>
<keyword evidence="4" id="KW-1185">Reference proteome</keyword>